<dbReference type="Proteomes" id="UP000766986">
    <property type="component" value="Unassembled WGS sequence"/>
</dbReference>
<evidence type="ECO:0000256" key="2">
    <source>
        <dbReference type="ARBA" id="ARBA00006577"/>
    </source>
</evidence>
<sequence length="295" mass="32614">MKKVTFLMTLAAAAALSSCTAQSSKGNLSNDIDSLSYAIGMARTEGLDQFLMQQGIDSTQMTQFIKGFNEGAAKIDKKDVAYMTGLQVGQMVSKQWVEGFNQQIFGNDSTQSLNREKLLEGFIAGVVGKGQMDKMFAQGYMQSQMEVIREKSLEKRYADNIEAGKKFLEENKQKEGVVTTESGLQYKVLTQGTGAVPADTSYVQVNYKGTLLDGTEFDSSYKRKDKDGKSQPATFRANQVIKGWTEALTMMPVGSKWELYIPYDLAYGSREMGAQIKPFSTLIFEVELVGIGKKK</sequence>
<dbReference type="Proteomes" id="UP000717835">
    <property type="component" value="Unassembled WGS sequence"/>
</dbReference>
<keyword evidence="12" id="KW-1185">Reference proteome</keyword>
<dbReference type="GO" id="GO:0003755">
    <property type="term" value="F:peptidyl-prolyl cis-trans isomerase activity"/>
    <property type="evidence" value="ECO:0007669"/>
    <property type="project" value="UniProtKB-UniRule"/>
</dbReference>
<accession>A0A921HXI6</accession>
<dbReference type="Gene3D" id="3.10.50.40">
    <property type="match status" value="1"/>
</dbReference>
<dbReference type="Pfam" id="PF01346">
    <property type="entry name" value="FKBP_N"/>
    <property type="match status" value="1"/>
</dbReference>
<evidence type="ECO:0000256" key="1">
    <source>
        <dbReference type="ARBA" id="ARBA00000971"/>
    </source>
</evidence>
<keyword evidence="7" id="KW-0732">Signal</keyword>
<dbReference type="SUPFAM" id="SSF54534">
    <property type="entry name" value="FKBP-like"/>
    <property type="match status" value="1"/>
</dbReference>
<reference evidence="9" key="2">
    <citation type="journal article" date="2021" name="PeerJ">
        <title>Extensive microbial diversity within the chicken gut microbiome revealed by metagenomics and culture.</title>
        <authorList>
            <person name="Gilroy R."/>
            <person name="Ravi A."/>
            <person name="Getino M."/>
            <person name="Pursley I."/>
            <person name="Horton D.L."/>
            <person name="Alikhan N.F."/>
            <person name="Baker D."/>
            <person name="Gharbi K."/>
            <person name="Hall N."/>
            <person name="Watson M."/>
            <person name="Adriaenssens E.M."/>
            <person name="Foster-Nyarko E."/>
            <person name="Jarju S."/>
            <person name="Secka A."/>
            <person name="Antonio M."/>
            <person name="Oren A."/>
            <person name="Chaudhuri R.R."/>
            <person name="La Ragione R."/>
            <person name="Hildebrand F."/>
            <person name="Pallen M.J."/>
        </authorList>
    </citation>
    <scope>NUCLEOTIDE SEQUENCE</scope>
    <source>
        <strain evidence="9">CHK55-1828</strain>
    </source>
</reference>
<dbReference type="InterPro" id="IPR001179">
    <property type="entry name" value="PPIase_FKBP_dom"/>
</dbReference>
<dbReference type="PROSITE" id="PS51257">
    <property type="entry name" value="PROKAR_LIPOPROTEIN"/>
    <property type="match status" value="1"/>
</dbReference>
<evidence type="ECO:0000313" key="12">
    <source>
        <dbReference type="Proteomes" id="UP000766986"/>
    </source>
</evidence>
<reference evidence="9" key="4">
    <citation type="submission" date="2021-09" db="EMBL/GenBank/DDBJ databases">
        <authorList>
            <person name="Gilroy R."/>
        </authorList>
    </citation>
    <scope>NUCLEOTIDE SEQUENCE</scope>
    <source>
        <strain evidence="9">CHK55-1828</strain>
    </source>
</reference>
<comment type="similarity">
    <text evidence="2 6">Belongs to the FKBP-type PPIase family.</text>
</comment>
<keyword evidence="4 5" id="KW-0413">Isomerase</keyword>
<keyword evidence="3 5" id="KW-0697">Rotamase</keyword>
<dbReference type="InterPro" id="IPR036944">
    <property type="entry name" value="PPIase_FKBP_N_sf"/>
</dbReference>
<feature type="chain" id="PRO_5036850760" description="Peptidyl-prolyl cis-trans isomerase" evidence="7">
    <location>
        <begin position="24"/>
        <end position="295"/>
    </location>
</feature>
<evidence type="ECO:0000259" key="8">
    <source>
        <dbReference type="PROSITE" id="PS50059"/>
    </source>
</evidence>
<evidence type="ECO:0000313" key="9">
    <source>
        <dbReference type="EMBL" id="HJF91566.1"/>
    </source>
</evidence>
<reference evidence="10" key="1">
    <citation type="submission" date="2020-08" db="EMBL/GenBank/DDBJ databases">
        <authorList>
            <person name="Cejkova D."/>
            <person name="Kubasova T."/>
            <person name="Jahodarova E."/>
            <person name="Rychlik I."/>
        </authorList>
    </citation>
    <scope>NUCLEOTIDE SEQUENCE</scope>
    <source>
        <strain evidence="10">An772</strain>
    </source>
</reference>
<evidence type="ECO:0000313" key="11">
    <source>
        <dbReference type="Proteomes" id="UP000717835"/>
    </source>
</evidence>
<dbReference type="EC" id="5.2.1.8" evidence="6"/>
<dbReference type="RefSeq" id="WP_022020170.1">
    <property type="nucleotide sequence ID" value="NZ_CALUIP010000014.1"/>
</dbReference>
<evidence type="ECO:0000256" key="4">
    <source>
        <dbReference type="ARBA" id="ARBA00023235"/>
    </source>
</evidence>
<proteinExistence type="inferred from homology"/>
<dbReference type="Pfam" id="PF00254">
    <property type="entry name" value="FKBP_C"/>
    <property type="match status" value="1"/>
</dbReference>
<evidence type="ECO:0000313" key="10">
    <source>
        <dbReference type="EMBL" id="MBM6734347.1"/>
    </source>
</evidence>
<evidence type="ECO:0000256" key="6">
    <source>
        <dbReference type="RuleBase" id="RU003915"/>
    </source>
</evidence>
<dbReference type="AlphaFoldDB" id="A0A921HXI6"/>
<gene>
    <name evidence="10" type="ORF">H7U35_03765</name>
    <name evidence="9" type="ORF">K8W02_04160</name>
</gene>
<reference evidence="10 12" key="3">
    <citation type="journal article" date="2021" name="Sci. Rep.">
        <title>The distribution of antibiotic resistance genes in chicken gut microbiota commensals.</title>
        <authorList>
            <person name="Juricova H."/>
            <person name="Matiasovicova J."/>
            <person name="Kubasova T."/>
            <person name="Cejkova D."/>
            <person name="Rychlik I."/>
        </authorList>
    </citation>
    <scope>NUCLEOTIDE SEQUENCE [LARGE SCALE GENOMIC DNA]</scope>
    <source>
        <strain evidence="10 12">An772</strain>
    </source>
</reference>
<name>A0A921HXI6_9BACT</name>
<dbReference type="InterPro" id="IPR046357">
    <property type="entry name" value="PPIase_dom_sf"/>
</dbReference>
<evidence type="ECO:0000256" key="7">
    <source>
        <dbReference type="SAM" id="SignalP"/>
    </source>
</evidence>
<dbReference type="EMBL" id="JACLYZ010000006">
    <property type="protein sequence ID" value="MBM6734347.1"/>
    <property type="molecule type" value="Genomic_DNA"/>
</dbReference>
<comment type="catalytic activity">
    <reaction evidence="1 5 6">
        <text>[protein]-peptidylproline (omega=180) = [protein]-peptidylproline (omega=0)</text>
        <dbReference type="Rhea" id="RHEA:16237"/>
        <dbReference type="Rhea" id="RHEA-COMP:10747"/>
        <dbReference type="Rhea" id="RHEA-COMP:10748"/>
        <dbReference type="ChEBI" id="CHEBI:83833"/>
        <dbReference type="ChEBI" id="CHEBI:83834"/>
        <dbReference type="EC" id="5.2.1.8"/>
    </reaction>
</comment>
<feature type="signal peptide" evidence="7">
    <location>
        <begin position="1"/>
        <end position="23"/>
    </location>
</feature>
<dbReference type="GO" id="GO:0006457">
    <property type="term" value="P:protein folding"/>
    <property type="evidence" value="ECO:0007669"/>
    <property type="project" value="InterPro"/>
</dbReference>
<dbReference type="PROSITE" id="PS50059">
    <property type="entry name" value="FKBP_PPIASE"/>
    <property type="match status" value="1"/>
</dbReference>
<organism evidence="9 11">
    <name type="scientific">Mediterranea massiliensis</name>
    <dbReference type="NCBI Taxonomy" id="1841865"/>
    <lineage>
        <taxon>Bacteria</taxon>
        <taxon>Pseudomonadati</taxon>
        <taxon>Bacteroidota</taxon>
        <taxon>Bacteroidia</taxon>
        <taxon>Bacteroidales</taxon>
        <taxon>Bacteroidaceae</taxon>
        <taxon>Mediterranea</taxon>
    </lineage>
</organism>
<dbReference type="Gene3D" id="1.10.287.460">
    <property type="entry name" value="Peptidyl-prolyl cis-trans isomerase, FKBP-type, N-terminal domain"/>
    <property type="match status" value="1"/>
</dbReference>
<evidence type="ECO:0000256" key="5">
    <source>
        <dbReference type="PROSITE-ProRule" id="PRU00277"/>
    </source>
</evidence>
<comment type="caution">
    <text evidence="9">The sequence shown here is derived from an EMBL/GenBank/DDBJ whole genome shotgun (WGS) entry which is preliminary data.</text>
</comment>
<protein>
    <recommendedName>
        <fullName evidence="6">Peptidyl-prolyl cis-trans isomerase</fullName>
        <ecNumber evidence="6">5.2.1.8</ecNumber>
    </recommendedName>
</protein>
<dbReference type="PANTHER" id="PTHR43811:SF19">
    <property type="entry name" value="39 KDA FK506-BINDING NUCLEAR PROTEIN"/>
    <property type="match status" value="1"/>
</dbReference>
<dbReference type="InterPro" id="IPR000774">
    <property type="entry name" value="PPIase_FKBP_N"/>
</dbReference>
<dbReference type="OrthoDB" id="9814548at2"/>
<dbReference type="PANTHER" id="PTHR43811">
    <property type="entry name" value="FKBP-TYPE PEPTIDYL-PROLYL CIS-TRANS ISOMERASE FKPA"/>
    <property type="match status" value="1"/>
</dbReference>
<dbReference type="EMBL" id="DYVX01000035">
    <property type="protein sequence ID" value="HJF91566.1"/>
    <property type="molecule type" value="Genomic_DNA"/>
</dbReference>
<evidence type="ECO:0000256" key="3">
    <source>
        <dbReference type="ARBA" id="ARBA00023110"/>
    </source>
</evidence>
<feature type="domain" description="PPIase FKBP-type" evidence="8">
    <location>
        <begin position="200"/>
        <end position="292"/>
    </location>
</feature>